<organism evidence="2 3">
    <name type="scientific">Lactuca virosa</name>
    <dbReference type="NCBI Taxonomy" id="75947"/>
    <lineage>
        <taxon>Eukaryota</taxon>
        <taxon>Viridiplantae</taxon>
        <taxon>Streptophyta</taxon>
        <taxon>Embryophyta</taxon>
        <taxon>Tracheophyta</taxon>
        <taxon>Spermatophyta</taxon>
        <taxon>Magnoliopsida</taxon>
        <taxon>eudicotyledons</taxon>
        <taxon>Gunneridae</taxon>
        <taxon>Pentapetalae</taxon>
        <taxon>asterids</taxon>
        <taxon>campanulids</taxon>
        <taxon>Asterales</taxon>
        <taxon>Asteraceae</taxon>
        <taxon>Cichorioideae</taxon>
        <taxon>Cichorieae</taxon>
        <taxon>Lactucinae</taxon>
        <taxon>Lactuca</taxon>
    </lineage>
</organism>
<dbReference type="AlphaFoldDB" id="A0AAU9MVV6"/>
<evidence type="ECO:0000256" key="1">
    <source>
        <dbReference type="SAM" id="MobiDB-lite"/>
    </source>
</evidence>
<accession>A0AAU9MVV6</accession>
<protein>
    <submittedName>
        <fullName evidence="2">Uncharacterized protein</fullName>
    </submittedName>
</protein>
<dbReference type="EMBL" id="CAKMRJ010003334">
    <property type="protein sequence ID" value="CAH1430657.1"/>
    <property type="molecule type" value="Genomic_DNA"/>
</dbReference>
<name>A0AAU9MVV6_9ASTR</name>
<feature type="compositionally biased region" description="Basic and acidic residues" evidence="1">
    <location>
        <begin position="89"/>
        <end position="111"/>
    </location>
</feature>
<comment type="caution">
    <text evidence="2">The sequence shown here is derived from an EMBL/GenBank/DDBJ whole genome shotgun (WGS) entry which is preliminary data.</text>
</comment>
<feature type="region of interest" description="Disordered" evidence="1">
    <location>
        <begin position="29"/>
        <end position="111"/>
    </location>
</feature>
<keyword evidence="3" id="KW-1185">Reference proteome</keyword>
<evidence type="ECO:0000313" key="2">
    <source>
        <dbReference type="EMBL" id="CAH1430657.1"/>
    </source>
</evidence>
<proteinExistence type="predicted"/>
<evidence type="ECO:0000313" key="3">
    <source>
        <dbReference type="Proteomes" id="UP001157418"/>
    </source>
</evidence>
<gene>
    <name evidence="2" type="ORF">LVIROSA_LOCUS17415</name>
</gene>
<dbReference type="Proteomes" id="UP001157418">
    <property type="component" value="Unassembled WGS sequence"/>
</dbReference>
<sequence>MIEKGGKHRVSKKGKKISCSLCKVEGHNKKTFPTLDRPTPRKLPTRVNMTKTKKTQNMEKRTVEVASRSATGMEGGDTQGSMVKRTKTTKGENMKKRIVEVASRRRTRMEGGDIQGIRESETTQVTRERSNVLLTQVKRRKKSERIIKKKLATQVIRKNLEGKTSEKPVNLK</sequence>
<reference evidence="2 3" key="1">
    <citation type="submission" date="2022-01" db="EMBL/GenBank/DDBJ databases">
        <authorList>
            <person name="Xiong W."/>
            <person name="Schranz E."/>
        </authorList>
    </citation>
    <scope>NUCLEOTIDE SEQUENCE [LARGE SCALE GENOMIC DNA]</scope>
</reference>